<dbReference type="GeneID" id="4239199"/>
<dbReference type="EMBL" id="DQ149023">
    <property type="protein sequence ID" value="ABA47151.1"/>
    <property type="molecule type" value="Genomic_DNA"/>
</dbReference>
<protein>
    <submittedName>
        <fullName evidence="1">Gp180</fullName>
    </submittedName>
</protein>
<name>Q0QZ45_BPSYS</name>
<accession>Q0QZ45</accession>
<dbReference type="Proteomes" id="UP000000909">
    <property type="component" value="Segment"/>
</dbReference>
<keyword evidence="2" id="KW-1185">Reference proteome</keyword>
<dbReference type="RefSeq" id="YP_717850.1">
    <property type="nucleotide sequence ID" value="NC_008296.2"/>
</dbReference>
<organism evidence="1 2">
    <name type="scientific">Synechococcus phage syn9</name>
    <dbReference type="NCBI Taxonomy" id="382359"/>
    <lineage>
        <taxon>Viruses</taxon>
        <taxon>Duplodnaviria</taxon>
        <taxon>Heunggongvirae</taxon>
        <taxon>Uroviricota</taxon>
        <taxon>Caudoviricetes</taxon>
        <taxon>Pantevenvirales</taxon>
        <taxon>Kyanoviridae</taxon>
        <taxon>Ormenosvirus</taxon>
        <taxon>Ormenosvirus syn9</taxon>
    </lineage>
</organism>
<evidence type="ECO:0000313" key="2">
    <source>
        <dbReference type="Proteomes" id="UP000000909"/>
    </source>
</evidence>
<evidence type="ECO:0000313" key="1">
    <source>
        <dbReference type="EMBL" id="ABA47151.1"/>
    </source>
</evidence>
<organismHost>
    <name type="scientific">Synechococcus</name>
    <dbReference type="NCBI Taxonomy" id="1129"/>
</organismHost>
<proteinExistence type="predicted"/>
<dbReference type="KEGG" id="vg:4239199"/>
<reference evidence="1 2" key="1">
    <citation type="journal article" date="2007" name="Environ. Microbiol.">
        <title>Genomic and structural analysis of Syn9, a cyanophage infecting marine Prochlorococcus and Synechococcus.</title>
        <authorList>
            <person name="Weigele P.R."/>
            <person name="Pope W.H."/>
            <person name="Pedulla M.L."/>
            <person name="Houtz J.M."/>
            <person name="Smith A.L."/>
            <person name="Conway J.F."/>
            <person name="King J."/>
            <person name="Hatfull G.F."/>
            <person name="Lawrence J.G."/>
            <person name="Hendrix R.W."/>
        </authorList>
    </citation>
    <scope>NUCLEOTIDE SEQUENCE</scope>
</reference>
<sequence length="39" mass="4629">MQLDNLAKLNNGNWYRQEILNSRGERTTRYVVEFVSVDV</sequence>
<dbReference type="OrthoDB" id="3096at1198136"/>